<dbReference type="SMART" id="SM00150">
    <property type="entry name" value="SPEC"/>
    <property type="match status" value="1"/>
</dbReference>
<accession>A0A6J2V561</accession>
<dbReference type="CTD" id="23177"/>
<feature type="compositionally biased region" description="Basic and acidic residues" evidence="6">
    <location>
        <begin position="119"/>
        <end position="133"/>
    </location>
</feature>
<dbReference type="Proteomes" id="UP000504632">
    <property type="component" value="Chromosome 4"/>
</dbReference>
<keyword evidence="7" id="KW-1185">Reference proteome</keyword>
<feature type="region of interest" description="Disordered" evidence="6">
    <location>
        <begin position="473"/>
        <end position="513"/>
    </location>
</feature>
<feature type="compositionally biased region" description="Basic and acidic residues" evidence="6">
    <location>
        <begin position="1"/>
        <end position="16"/>
    </location>
</feature>
<evidence type="ECO:0000256" key="1">
    <source>
        <dbReference type="ARBA" id="ARBA00004126"/>
    </source>
</evidence>
<feature type="region of interest" description="Disordered" evidence="6">
    <location>
        <begin position="87"/>
        <end position="149"/>
    </location>
</feature>
<gene>
    <name evidence="8" type="primary">cep68</name>
</gene>
<sequence length="707" mass="78658">MALEVDRAISETRYQMEQRNSGRWKTKIPGFVRSGQTRPHTQSTDEDFRKTPGQERDGNKKTVTMALTSRYMTGRSQYIVRKPLIGPEPQTSILKNPITQECSEREGSTSNIPIPRYNKLRENSRKQSDKDCPDGASKTSPSVSREDPDTMLHLSDLQLSPSYEDPISGSVLPGSTSSLSSPLDIQSLTVPLSPKWASTQRPHTHSYSAPSVPSRKTKMLDTRVGDSLLNTVSSFSYSKNHRTSLKRMSPYQASYWACAIPSSQPPSPDRKSPNWDPDKEYLALLDYTYPLRPNATSTLGLSEFGSLLRTDPLLLDSGIELDRFCSSSSLSGLDQSLNVTWRGRGSPGRGQRSLELQGLNQRELSYSKSSDARLSSSLFSSVEQVGLSVDSLDSEGRLGRQWLPYRKLGIFSTSKSPPTVIPSTRVLPSPRTVGEWDEEFLRLPEQLKELQVLSQQLRDITAQVSQPVTASWESLDRETASGSSLAAQAEKRMAQGDEVDEEQRAGEGEEGGPVCEAHLEGVQLSGEVKKFDTSLGMISREVNTESLREVETIMDQLSGDLQSEFQRKTQMDKADMETRESLMQHIQEFCSNLQKLIEWLYKVVEKMEVLSPPTVDIESVKASLADYKNFQKDVHAHQPLTAAVLQTGEMLLQVMNSTSPALKETLVLIEKQSHALEMHSEHLFSSILSAMDSLTEPGLQCSQTVGE</sequence>
<protein>
    <submittedName>
        <fullName evidence="8">Centrosomal protein of 68 kDa</fullName>
    </submittedName>
</protein>
<feature type="compositionally biased region" description="Polar residues" evidence="6">
    <location>
        <begin position="89"/>
        <end position="101"/>
    </location>
</feature>
<evidence type="ECO:0000313" key="8">
    <source>
        <dbReference type="RefSeq" id="XP_030628095.1"/>
    </source>
</evidence>
<organism evidence="7 8">
    <name type="scientific">Chanos chanos</name>
    <name type="common">Milkfish</name>
    <name type="synonym">Mugil chanos</name>
    <dbReference type="NCBI Taxonomy" id="29144"/>
    <lineage>
        <taxon>Eukaryota</taxon>
        <taxon>Metazoa</taxon>
        <taxon>Chordata</taxon>
        <taxon>Craniata</taxon>
        <taxon>Vertebrata</taxon>
        <taxon>Euteleostomi</taxon>
        <taxon>Actinopterygii</taxon>
        <taxon>Neopterygii</taxon>
        <taxon>Teleostei</taxon>
        <taxon>Ostariophysi</taxon>
        <taxon>Gonorynchiformes</taxon>
        <taxon>Chanidae</taxon>
        <taxon>Chanos</taxon>
    </lineage>
</organism>
<dbReference type="RefSeq" id="XP_030628095.1">
    <property type="nucleotide sequence ID" value="XM_030772235.1"/>
</dbReference>
<proteinExistence type="predicted"/>
<dbReference type="SUPFAM" id="SSF46966">
    <property type="entry name" value="Spectrin repeat"/>
    <property type="match status" value="1"/>
</dbReference>
<evidence type="ECO:0000256" key="2">
    <source>
        <dbReference type="ARBA" id="ARBA00022553"/>
    </source>
</evidence>
<name>A0A6J2V561_CHACN</name>
<evidence type="ECO:0000313" key="7">
    <source>
        <dbReference type="Proteomes" id="UP000504632"/>
    </source>
</evidence>
<evidence type="ECO:0000256" key="5">
    <source>
        <dbReference type="ARBA" id="ARBA00023242"/>
    </source>
</evidence>
<dbReference type="AlphaFoldDB" id="A0A6J2V561"/>
<dbReference type="OrthoDB" id="9448174at2759"/>
<dbReference type="InParanoid" id="A0A6J2V561"/>
<dbReference type="InterPro" id="IPR002017">
    <property type="entry name" value="Spectrin_repeat"/>
</dbReference>
<dbReference type="Gene3D" id="1.20.58.60">
    <property type="match status" value="1"/>
</dbReference>
<evidence type="ECO:0000256" key="3">
    <source>
        <dbReference type="ARBA" id="ARBA00022737"/>
    </source>
</evidence>
<feature type="region of interest" description="Disordered" evidence="6">
    <location>
        <begin position="1"/>
        <end position="58"/>
    </location>
</feature>
<feature type="compositionally biased region" description="Polar residues" evidence="6">
    <location>
        <begin position="196"/>
        <end position="211"/>
    </location>
</feature>
<feature type="compositionally biased region" description="Basic and acidic residues" evidence="6">
    <location>
        <begin position="46"/>
        <end position="58"/>
    </location>
</feature>
<dbReference type="PANTHER" id="PTHR14514">
    <property type="entry name" value="PKA ANCHORING PROTEIN"/>
    <property type="match status" value="1"/>
</dbReference>
<reference evidence="8" key="1">
    <citation type="submission" date="2025-08" db="UniProtKB">
        <authorList>
            <consortium name="RefSeq"/>
        </authorList>
    </citation>
    <scope>IDENTIFICATION</scope>
</reference>
<comment type="subcellular location">
    <subcellularLocation>
        <location evidence="1">Nucleus membrane</location>
    </subcellularLocation>
</comment>
<evidence type="ECO:0000256" key="6">
    <source>
        <dbReference type="SAM" id="MobiDB-lite"/>
    </source>
</evidence>
<keyword evidence="4" id="KW-0472">Membrane</keyword>
<dbReference type="Pfam" id="PF00435">
    <property type="entry name" value="Spectrin"/>
    <property type="match status" value="1"/>
</dbReference>
<dbReference type="InterPro" id="IPR018159">
    <property type="entry name" value="Spectrin/alpha-actinin"/>
</dbReference>
<evidence type="ECO:0000256" key="4">
    <source>
        <dbReference type="ARBA" id="ARBA00023136"/>
    </source>
</evidence>
<keyword evidence="2" id="KW-0597">Phosphoprotein</keyword>
<feature type="region of interest" description="Disordered" evidence="6">
    <location>
        <begin position="196"/>
        <end position="216"/>
    </location>
</feature>
<dbReference type="PANTHER" id="PTHR14514:SF2">
    <property type="entry name" value="A-KINASE ANCHOR PROTEIN 6"/>
    <property type="match status" value="1"/>
</dbReference>
<keyword evidence="3" id="KW-0677">Repeat</keyword>
<keyword evidence="5" id="KW-0539">Nucleus</keyword>
<dbReference type="GeneID" id="115810308"/>
<dbReference type="GO" id="GO:0031965">
    <property type="term" value="C:nuclear membrane"/>
    <property type="evidence" value="ECO:0007669"/>
    <property type="project" value="UniProtKB-SubCell"/>
</dbReference>